<organism evidence="9 10">
    <name type="scientific">Haematococcus lacustris</name>
    <name type="common">Green alga</name>
    <name type="synonym">Haematococcus pluvialis</name>
    <dbReference type="NCBI Taxonomy" id="44745"/>
    <lineage>
        <taxon>Eukaryota</taxon>
        <taxon>Viridiplantae</taxon>
        <taxon>Chlorophyta</taxon>
        <taxon>core chlorophytes</taxon>
        <taxon>Chlorophyceae</taxon>
        <taxon>CS clade</taxon>
        <taxon>Chlamydomonadales</taxon>
        <taxon>Haematococcaceae</taxon>
        <taxon>Haematococcus</taxon>
    </lineage>
</organism>
<evidence type="ECO:0000256" key="4">
    <source>
        <dbReference type="ARBA" id="ARBA00022723"/>
    </source>
</evidence>
<protein>
    <recommendedName>
        <fullName evidence="11">Cytochrome P450</fullName>
    </recommendedName>
</protein>
<evidence type="ECO:0008006" key="11">
    <source>
        <dbReference type="Google" id="ProtNLM"/>
    </source>
</evidence>
<evidence type="ECO:0000256" key="6">
    <source>
        <dbReference type="ARBA" id="ARBA00023002"/>
    </source>
</evidence>
<dbReference type="InterPro" id="IPR001128">
    <property type="entry name" value="Cyt_P450"/>
</dbReference>
<dbReference type="Pfam" id="PF00067">
    <property type="entry name" value="p450"/>
    <property type="match status" value="1"/>
</dbReference>
<dbReference type="GO" id="GO:0004497">
    <property type="term" value="F:monooxygenase activity"/>
    <property type="evidence" value="ECO:0007669"/>
    <property type="project" value="InterPro"/>
</dbReference>
<dbReference type="InterPro" id="IPR050665">
    <property type="entry name" value="Cytochrome_P450_Monooxygen"/>
</dbReference>
<keyword evidence="7" id="KW-0408">Iron</keyword>
<comment type="caution">
    <text evidence="9">The sequence shown here is derived from an EMBL/GenBank/DDBJ whole genome shotgun (WGS) entry which is preliminary data.</text>
</comment>
<dbReference type="PANTHER" id="PTHR24282">
    <property type="entry name" value="CYTOCHROME P450 FAMILY MEMBER"/>
    <property type="match status" value="1"/>
</dbReference>
<comment type="subcellular location">
    <subcellularLocation>
        <location evidence="1">Membrane</location>
    </subcellularLocation>
</comment>
<keyword evidence="4" id="KW-0479">Metal-binding</keyword>
<keyword evidence="3" id="KW-0812">Transmembrane</keyword>
<keyword evidence="2" id="KW-0349">Heme</keyword>
<evidence type="ECO:0000256" key="7">
    <source>
        <dbReference type="ARBA" id="ARBA00023004"/>
    </source>
</evidence>
<keyword evidence="6" id="KW-0560">Oxidoreductase</keyword>
<dbReference type="EMBL" id="BLLF01001190">
    <property type="protein sequence ID" value="GFH17720.1"/>
    <property type="molecule type" value="Genomic_DNA"/>
</dbReference>
<keyword evidence="10" id="KW-1185">Reference proteome</keyword>
<accession>A0A699Z8H0</accession>
<reference evidence="9 10" key="1">
    <citation type="submission" date="2020-02" db="EMBL/GenBank/DDBJ databases">
        <title>Draft genome sequence of Haematococcus lacustris strain NIES-144.</title>
        <authorList>
            <person name="Morimoto D."/>
            <person name="Nakagawa S."/>
            <person name="Yoshida T."/>
            <person name="Sawayama S."/>
        </authorList>
    </citation>
    <scope>NUCLEOTIDE SEQUENCE [LARGE SCALE GENOMIC DNA]</scope>
    <source>
        <strain evidence="9 10">NIES-144</strain>
    </source>
</reference>
<feature type="non-terminal residue" evidence="9">
    <location>
        <position position="1"/>
    </location>
</feature>
<evidence type="ECO:0000256" key="2">
    <source>
        <dbReference type="ARBA" id="ARBA00022617"/>
    </source>
</evidence>
<feature type="non-terminal residue" evidence="9">
    <location>
        <position position="189"/>
    </location>
</feature>
<evidence type="ECO:0000256" key="8">
    <source>
        <dbReference type="ARBA" id="ARBA00023136"/>
    </source>
</evidence>
<evidence type="ECO:0000313" key="9">
    <source>
        <dbReference type="EMBL" id="GFH17720.1"/>
    </source>
</evidence>
<keyword evidence="5" id="KW-1133">Transmembrane helix</keyword>
<dbReference type="AlphaFoldDB" id="A0A699Z8H0"/>
<dbReference type="GO" id="GO:0020037">
    <property type="term" value="F:heme binding"/>
    <property type="evidence" value="ECO:0007669"/>
    <property type="project" value="InterPro"/>
</dbReference>
<gene>
    <name evidence="9" type="ORF">HaLaN_14410</name>
</gene>
<keyword evidence="8" id="KW-0472">Membrane</keyword>
<sequence length="189" mass="22017">MEEWIKMRGPIVRYRILNTQGVAVCDPAALKRVFQTGQKVYNKDLGLSYKPFLPILGSGLVTADGELWQKQRLLIGPALRTDILDDIIPIARNATERLCKKLAGQRGTGQPVDVEEEFRLLTLQVIGEAVLSMEPEECDRVFPQLYLPVMEEANRRVLRPYRMYLPMLPEFWRFRWRMAELNNFLINYF</sequence>
<dbReference type="GO" id="GO:0016705">
    <property type="term" value="F:oxidoreductase activity, acting on paired donors, with incorporation or reduction of molecular oxygen"/>
    <property type="evidence" value="ECO:0007669"/>
    <property type="project" value="InterPro"/>
</dbReference>
<dbReference type="GO" id="GO:0016020">
    <property type="term" value="C:membrane"/>
    <property type="evidence" value="ECO:0007669"/>
    <property type="project" value="UniProtKB-SubCell"/>
</dbReference>
<dbReference type="InterPro" id="IPR036396">
    <property type="entry name" value="Cyt_P450_sf"/>
</dbReference>
<evidence type="ECO:0000313" key="10">
    <source>
        <dbReference type="Proteomes" id="UP000485058"/>
    </source>
</evidence>
<dbReference type="Proteomes" id="UP000485058">
    <property type="component" value="Unassembled WGS sequence"/>
</dbReference>
<evidence type="ECO:0000256" key="1">
    <source>
        <dbReference type="ARBA" id="ARBA00004370"/>
    </source>
</evidence>
<dbReference type="Gene3D" id="1.10.630.10">
    <property type="entry name" value="Cytochrome P450"/>
    <property type="match status" value="1"/>
</dbReference>
<dbReference type="PANTHER" id="PTHR24282:SF211">
    <property type="entry name" value="CYTOCHROME P450-RELATED"/>
    <property type="match status" value="1"/>
</dbReference>
<evidence type="ECO:0000256" key="3">
    <source>
        <dbReference type="ARBA" id="ARBA00022692"/>
    </source>
</evidence>
<dbReference type="GO" id="GO:0005506">
    <property type="term" value="F:iron ion binding"/>
    <property type="evidence" value="ECO:0007669"/>
    <property type="project" value="InterPro"/>
</dbReference>
<proteinExistence type="predicted"/>
<name>A0A699Z8H0_HAELA</name>
<evidence type="ECO:0000256" key="5">
    <source>
        <dbReference type="ARBA" id="ARBA00022989"/>
    </source>
</evidence>
<dbReference type="SUPFAM" id="SSF48264">
    <property type="entry name" value="Cytochrome P450"/>
    <property type="match status" value="1"/>
</dbReference>